<dbReference type="AlphaFoldDB" id="A0A397HHZ0"/>
<proteinExistence type="predicted"/>
<dbReference type="GeneID" id="38130585"/>
<name>A0A397HHZ0_ASPTH</name>
<evidence type="ECO:0000313" key="2">
    <source>
        <dbReference type="EMBL" id="RHZ60823.1"/>
    </source>
</evidence>
<dbReference type="EMBL" id="NKHU02000048">
    <property type="protein sequence ID" value="RHZ60823.1"/>
    <property type="molecule type" value="Genomic_DNA"/>
</dbReference>
<evidence type="ECO:0000256" key="1">
    <source>
        <dbReference type="SAM" id="MobiDB-lite"/>
    </source>
</evidence>
<dbReference type="RefSeq" id="XP_026616253.1">
    <property type="nucleotide sequence ID" value="XM_026762230.1"/>
</dbReference>
<keyword evidence="3" id="KW-1185">Reference proteome</keyword>
<feature type="region of interest" description="Disordered" evidence="1">
    <location>
        <begin position="541"/>
        <end position="640"/>
    </location>
</feature>
<dbReference type="OrthoDB" id="5354164at2759"/>
<feature type="compositionally biased region" description="Polar residues" evidence="1">
    <location>
        <begin position="590"/>
        <end position="608"/>
    </location>
</feature>
<sequence>MSTLGKLHASLASATQETTVSLANLNFDFSLLKVEPPAEYRELGVTLSPRRRTAAESGSHHSTARKLASLFQSILPSTPKLVAAYGRRASDISSSNAVNPRGTAKHGAFQDFVGLDGTTIWAAATSGPAAIAVHLLACMLASMWPASEASAIWIELVSERLKEIRTVTESGYATLEDYAAAHLVIEKQQLYEWDASARAWLRAAQESPSVKSRQTKLMLILKNIEIPVSSRPDVYRSVLDAWKLSLETMENVLSGGSYSVQDGAVLVALSAWNLYPDLVILSREEQALIQRDELIPDGAQVTVGLGTKKPIGSDGVYWSLSLRHLRYYGAPVKTVRSIGSDLDRWEYSEFLLVIMGAILGHWHIGKAELEDGLDFICLLSSTTDRLSAKRSPVSRVSNCFRPFSQTANSYRDAKGSARDQKRKLLLLGWRHNEKIIDRSRANSQFGSAIETRLIVELEDQIKYLRSRVANLYPTTGDHFVIQYERNSFCSAVPLDKTGRHCRWTCSSDIGMNAEECVLPLDAKKIKTGSLEISGSTRFPTIFTWADPPPGLGGREHNSPTSGSRQKEGSAKVTAQTVDSSLETGGHRASSAANTQALTPRLTNSSVFNESLDSLEPEPEGPLPSESQQIFSVQDPPGDSEDLQLTASALPQFPPRPYDVTLGRTAMIHEEPPPLNPYYVRLLEDSKHENKCPVKVLEFHLVENCGDCALYRSETIRDNGTPPSTVELQAKPLDQQIEHDYDKEVIQSQGDTDRLIAENAYPVDHGSKPFAGPSLSGRRRKEMSFKRINHLLRTYTIDLSMLFEVCALLEMENTAHESAKPKGNLLDLLRFLTALQLVFEEIPGATISPRCIDARILESRLISSLLINQNQGQSAFSYADSHWRARKALSTDVHPLSLRQAFAALCMLESGSLDIDPEDLQRVFAISSGDSLYIAAPLLCDPGTEHPPYSIRRVIGNVGRPGITLMIPPASSEVRNADPEHWNLVNHNEFDGKLEDAFQSTSLHVRFTGFVLAVDVGLHGSQFREISFAEAVISVFDSGNWVADINVLESLESGSLVRIQQSRECELSRVESMPAFDSVAIENWDEILDPPTEPAVFKTHGNWQARLAAMCICISLQHCIILFQNHRCWSCAGKAAQEQGYSGAPNMVFIL</sequence>
<evidence type="ECO:0000313" key="3">
    <source>
        <dbReference type="Proteomes" id="UP000215305"/>
    </source>
</evidence>
<feature type="compositionally biased region" description="Polar residues" evidence="1">
    <location>
        <begin position="572"/>
        <end position="582"/>
    </location>
</feature>
<organism evidence="2 3">
    <name type="scientific">Aspergillus thermomutatus</name>
    <name type="common">Neosartorya pseudofischeri</name>
    <dbReference type="NCBI Taxonomy" id="41047"/>
    <lineage>
        <taxon>Eukaryota</taxon>
        <taxon>Fungi</taxon>
        <taxon>Dikarya</taxon>
        <taxon>Ascomycota</taxon>
        <taxon>Pezizomycotina</taxon>
        <taxon>Eurotiomycetes</taxon>
        <taxon>Eurotiomycetidae</taxon>
        <taxon>Eurotiales</taxon>
        <taxon>Aspergillaceae</taxon>
        <taxon>Aspergillus</taxon>
        <taxon>Aspergillus subgen. Fumigati</taxon>
    </lineage>
</organism>
<dbReference type="Proteomes" id="UP000215305">
    <property type="component" value="Unassembled WGS sequence"/>
</dbReference>
<protein>
    <submittedName>
        <fullName evidence="2">Uncharacterized protein</fullName>
    </submittedName>
</protein>
<gene>
    <name evidence="2" type="ORF">CDV56_108611</name>
</gene>
<reference evidence="2" key="1">
    <citation type="submission" date="2018-08" db="EMBL/GenBank/DDBJ databases">
        <title>Draft genome sequence of azole-resistant Aspergillus thermomutatus (Neosartorya pseudofischeri) strain HMR AF 39, isolated from a human nasal aspirate.</title>
        <authorList>
            <person name="Parent-Michaud M."/>
            <person name="Dufresne P.J."/>
            <person name="Fournier E."/>
            <person name="Martineau C."/>
            <person name="Moreira S."/>
            <person name="Perkins V."/>
            <person name="De Repentigny L."/>
            <person name="Dufresne S.F."/>
        </authorList>
    </citation>
    <scope>NUCLEOTIDE SEQUENCE [LARGE SCALE GENOMIC DNA]</scope>
    <source>
        <strain evidence="2">HMR AF 39</strain>
    </source>
</reference>
<comment type="caution">
    <text evidence="2">The sequence shown here is derived from an EMBL/GenBank/DDBJ whole genome shotgun (WGS) entry which is preliminary data.</text>
</comment>
<dbReference type="VEuPathDB" id="FungiDB:CDV56_108611"/>
<accession>A0A397HHZ0</accession>